<sequence>MIFLDTPTMIYILLGLIVVLLVWIVRTEIRLGRLLRGKSGKDLESTIENIYQETKELSKFRNDSIGYFKLIEMRLKRSVRAIETVRFNPFKGNGSGGNQSFSTSFINEEGDGVVITSLYSRDHVSVFSKPIKNFSSDFELSQEEKSVINNSKESLKFNKNNS</sequence>
<dbReference type="AlphaFoldDB" id="A0A2H0K7F6"/>
<dbReference type="Pfam" id="PF14584">
    <property type="entry name" value="DUF4446"/>
    <property type="match status" value="1"/>
</dbReference>
<comment type="caution">
    <text evidence="2">The sequence shown here is derived from an EMBL/GenBank/DDBJ whole genome shotgun (WGS) entry which is preliminary data.</text>
</comment>
<dbReference type="Proteomes" id="UP000229834">
    <property type="component" value="Unassembled WGS sequence"/>
</dbReference>
<keyword evidence="1" id="KW-0812">Transmembrane</keyword>
<name>A0A2H0K7F6_9BACT</name>
<evidence type="ECO:0000256" key="1">
    <source>
        <dbReference type="SAM" id="Phobius"/>
    </source>
</evidence>
<reference evidence="2 3" key="1">
    <citation type="submission" date="2017-09" db="EMBL/GenBank/DDBJ databases">
        <title>Depth-based differentiation of microbial function through sediment-hosted aquifers and enrichment of novel symbionts in the deep terrestrial subsurface.</title>
        <authorList>
            <person name="Probst A.J."/>
            <person name="Ladd B."/>
            <person name="Jarett J.K."/>
            <person name="Geller-Mcgrath D.E."/>
            <person name="Sieber C.M."/>
            <person name="Emerson J.B."/>
            <person name="Anantharaman K."/>
            <person name="Thomas B.C."/>
            <person name="Malmstrom R."/>
            <person name="Stieglmeier M."/>
            <person name="Klingl A."/>
            <person name="Woyke T."/>
            <person name="Ryan C.M."/>
            <person name="Banfield J.F."/>
        </authorList>
    </citation>
    <scope>NUCLEOTIDE SEQUENCE [LARGE SCALE GENOMIC DNA]</scope>
    <source>
        <strain evidence="2">CG11_big_fil_rev_8_21_14_0_20_40_24</strain>
    </source>
</reference>
<evidence type="ECO:0008006" key="4">
    <source>
        <dbReference type="Google" id="ProtNLM"/>
    </source>
</evidence>
<organism evidence="2 3">
    <name type="scientific">Candidatus Zambryskibacteria bacterium CG11_big_fil_rev_8_21_14_0_20_40_24</name>
    <dbReference type="NCBI Taxonomy" id="1975116"/>
    <lineage>
        <taxon>Bacteria</taxon>
        <taxon>Candidatus Zambryskiibacteriota</taxon>
    </lineage>
</organism>
<keyword evidence="1" id="KW-0472">Membrane</keyword>
<keyword evidence="1" id="KW-1133">Transmembrane helix</keyword>
<dbReference type="EMBL" id="PCVC01000004">
    <property type="protein sequence ID" value="PIQ67179.1"/>
    <property type="molecule type" value="Genomic_DNA"/>
</dbReference>
<accession>A0A2H0K7F6</accession>
<evidence type="ECO:0000313" key="3">
    <source>
        <dbReference type="Proteomes" id="UP000229834"/>
    </source>
</evidence>
<dbReference type="InterPro" id="IPR027981">
    <property type="entry name" value="DUF4446"/>
</dbReference>
<protein>
    <recommendedName>
        <fullName evidence="4">DUF4446 domain-containing protein</fullName>
    </recommendedName>
</protein>
<feature type="transmembrane region" description="Helical" evidence="1">
    <location>
        <begin position="6"/>
        <end position="25"/>
    </location>
</feature>
<proteinExistence type="predicted"/>
<gene>
    <name evidence="2" type="ORF">COV95_00120</name>
</gene>
<evidence type="ECO:0000313" key="2">
    <source>
        <dbReference type="EMBL" id="PIQ67179.1"/>
    </source>
</evidence>